<keyword evidence="3" id="KW-0804">Transcription</keyword>
<dbReference type="PANTHER" id="PTHR30146:SF109">
    <property type="entry name" value="HTH-TYPE TRANSCRIPTIONAL REGULATOR GALS"/>
    <property type="match status" value="1"/>
</dbReference>
<keyword evidence="2" id="KW-0238">DNA-binding</keyword>
<evidence type="ECO:0000256" key="2">
    <source>
        <dbReference type="ARBA" id="ARBA00023125"/>
    </source>
</evidence>
<reference evidence="5" key="1">
    <citation type="submission" date="2016-03" db="EMBL/GenBank/DDBJ databases">
        <title>Microsymbionts genomes from the relict species Vavilovia formosa.</title>
        <authorList>
            <person name="Chirak E."/>
            <person name="Kimeklis A."/>
            <person name="Kopat V."/>
            <person name="Andronov E."/>
        </authorList>
    </citation>
    <scope>NUCLEOTIDE SEQUENCE [LARGE SCALE GENOMIC DNA]</scope>
    <source>
        <strain evidence="5">Vaf12</strain>
    </source>
</reference>
<dbReference type="SUPFAM" id="SSF47413">
    <property type="entry name" value="lambda repressor-like DNA-binding domains"/>
    <property type="match status" value="1"/>
</dbReference>
<evidence type="ECO:0000256" key="3">
    <source>
        <dbReference type="ARBA" id="ARBA00023163"/>
    </source>
</evidence>
<evidence type="ECO:0000313" key="5">
    <source>
        <dbReference type="EMBL" id="KZA98195.1"/>
    </source>
</evidence>
<proteinExistence type="predicted"/>
<accession>A0A154ICN0</accession>
<dbReference type="Gene3D" id="3.40.50.2300">
    <property type="match status" value="2"/>
</dbReference>
<sequence>MSGMNRRRITSKELAKLAGVSSATISRAFSPDSRIGSATRDRILAVAREHGYQPNAIARSLNNQRSRLVALVVNAIGNPCEAEEQQLLVHRLQARQLLPIILCCADHSDRLQLMRLASTYQVDHVVVFSDMVSMQDAVDIFHTTKPIIVSFEPLDNENVSSIRIDGAEAADEIIDKIVRDGKKRFAYLSGTNSSWIDKLRQKWFADALAKRGLAFEAQAFGDYSYDSGFKEAVLLLHRDKVDAIICGNDVMAIGARDAARRVLGKNTPDDIAIVGQDGIAMAAWDCNDLTTLSLDHVAFIDAVVELIERHDAEVEGPHSITLTCTARWGSTA</sequence>
<dbReference type="Gene3D" id="1.10.260.40">
    <property type="entry name" value="lambda repressor-like DNA-binding domains"/>
    <property type="match status" value="1"/>
</dbReference>
<keyword evidence="1" id="KW-0805">Transcription regulation</keyword>
<dbReference type="PROSITE" id="PS50932">
    <property type="entry name" value="HTH_LACI_2"/>
    <property type="match status" value="1"/>
</dbReference>
<gene>
    <name evidence="5" type="ORF">A4A59_28180</name>
</gene>
<dbReference type="EMBL" id="LVYU01000120">
    <property type="protein sequence ID" value="KZA98195.1"/>
    <property type="molecule type" value="Genomic_DNA"/>
</dbReference>
<dbReference type="CDD" id="cd01392">
    <property type="entry name" value="HTH_LacI"/>
    <property type="match status" value="1"/>
</dbReference>
<dbReference type="Pfam" id="PF13377">
    <property type="entry name" value="Peripla_BP_3"/>
    <property type="match status" value="1"/>
</dbReference>
<name>A0A154ICN0_RHILE</name>
<protein>
    <submittedName>
        <fullName evidence="5">LacI family transcriptional regulator</fullName>
    </submittedName>
</protein>
<evidence type="ECO:0000259" key="4">
    <source>
        <dbReference type="PROSITE" id="PS50932"/>
    </source>
</evidence>
<dbReference type="InterPro" id="IPR000843">
    <property type="entry name" value="HTH_LacI"/>
</dbReference>
<organism evidence="5">
    <name type="scientific">Rhizobium leguminosarum</name>
    <dbReference type="NCBI Taxonomy" id="384"/>
    <lineage>
        <taxon>Bacteria</taxon>
        <taxon>Pseudomonadati</taxon>
        <taxon>Pseudomonadota</taxon>
        <taxon>Alphaproteobacteria</taxon>
        <taxon>Hyphomicrobiales</taxon>
        <taxon>Rhizobiaceae</taxon>
        <taxon>Rhizobium/Agrobacterium group</taxon>
        <taxon>Rhizobium</taxon>
    </lineage>
</organism>
<dbReference type="InterPro" id="IPR046335">
    <property type="entry name" value="LacI/GalR-like_sensor"/>
</dbReference>
<dbReference type="AlphaFoldDB" id="A0A154ICN0"/>
<dbReference type="Pfam" id="PF00356">
    <property type="entry name" value="LacI"/>
    <property type="match status" value="1"/>
</dbReference>
<dbReference type="InterPro" id="IPR010982">
    <property type="entry name" value="Lambda_DNA-bd_dom_sf"/>
</dbReference>
<evidence type="ECO:0000256" key="1">
    <source>
        <dbReference type="ARBA" id="ARBA00023015"/>
    </source>
</evidence>
<dbReference type="InterPro" id="IPR028082">
    <property type="entry name" value="Peripla_BP_I"/>
</dbReference>
<dbReference type="RefSeq" id="WP_062943942.1">
    <property type="nucleotide sequence ID" value="NZ_CP171844.1"/>
</dbReference>
<dbReference type="PANTHER" id="PTHR30146">
    <property type="entry name" value="LACI-RELATED TRANSCRIPTIONAL REPRESSOR"/>
    <property type="match status" value="1"/>
</dbReference>
<feature type="domain" description="HTH lacI-type" evidence="4">
    <location>
        <begin position="9"/>
        <end position="63"/>
    </location>
</feature>
<dbReference type="GO" id="GO:0003700">
    <property type="term" value="F:DNA-binding transcription factor activity"/>
    <property type="evidence" value="ECO:0007669"/>
    <property type="project" value="TreeGrafter"/>
</dbReference>
<dbReference type="SUPFAM" id="SSF53822">
    <property type="entry name" value="Periplasmic binding protein-like I"/>
    <property type="match status" value="1"/>
</dbReference>
<dbReference type="SMART" id="SM00354">
    <property type="entry name" value="HTH_LACI"/>
    <property type="match status" value="1"/>
</dbReference>
<dbReference type="GO" id="GO:0000976">
    <property type="term" value="F:transcription cis-regulatory region binding"/>
    <property type="evidence" value="ECO:0007669"/>
    <property type="project" value="TreeGrafter"/>
</dbReference>
<comment type="caution">
    <text evidence="5">The sequence shown here is derived from an EMBL/GenBank/DDBJ whole genome shotgun (WGS) entry which is preliminary data.</text>
</comment>